<dbReference type="EMBL" id="FNDD01000038">
    <property type="protein sequence ID" value="SDH94269.1"/>
    <property type="molecule type" value="Genomic_DNA"/>
</dbReference>
<dbReference type="AlphaFoldDB" id="A0A1G8GIN9"/>
<organism evidence="1 2">
    <name type="scientific">Vibrio xiamenensis</name>
    <dbReference type="NCBI Taxonomy" id="861298"/>
    <lineage>
        <taxon>Bacteria</taxon>
        <taxon>Pseudomonadati</taxon>
        <taxon>Pseudomonadota</taxon>
        <taxon>Gammaproteobacteria</taxon>
        <taxon>Vibrionales</taxon>
        <taxon>Vibrionaceae</taxon>
        <taxon>Vibrio</taxon>
    </lineage>
</organism>
<accession>A0A1G8GIN9</accession>
<protein>
    <submittedName>
        <fullName evidence="1">Uncharacterized protein</fullName>
    </submittedName>
</protein>
<gene>
    <name evidence="1" type="ORF">SAMN04488136_1381</name>
</gene>
<dbReference type="Proteomes" id="UP000198854">
    <property type="component" value="Unassembled WGS sequence"/>
</dbReference>
<name>A0A1G8GIN9_9VIBR</name>
<evidence type="ECO:0000313" key="2">
    <source>
        <dbReference type="Proteomes" id="UP000198854"/>
    </source>
</evidence>
<proteinExistence type="predicted"/>
<dbReference type="STRING" id="861298.SAMN04488136_1381"/>
<keyword evidence="2" id="KW-1185">Reference proteome</keyword>
<reference evidence="1 2" key="1">
    <citation type="submission" date="2016-10" db="EMBL/GenBank/DDBJ databases">
        <authorList>
            <person name="de Groot N.N."/>
        </authorList>
    </citation>
    <scope>NUCLEOTIDE SEQUENCE [LARGE SCALE GENOMIC DNA]</scope>
    <source>
        <strain evidence="1 2">CGMCC 1.10228</strain>
    </source>
</reference>
<dbReference type="RefSeq" id="WP_093279075.1">
    <property type="nucleotide sequence ID" value="NZ_FNDD01000038.1"/>
</dbReference>
<evidence type="ECO:0000313" key="1">
    <source>
        <dbReference type="EMBL" id="SDH94269.1"/>
    </source>
</evidence>
<dbReference type="OrthoDB" id="6309052at2"/>
<sequence>MRKPVRKSNKKAQKNHFEERFAVMVAEYQEAKAILDSMEADSSEYIAQKKVCDKLFSNAERYINKS</sequence>